<dbReference type="CDD" id="cd06664">
    <property type="entry name" value="IscU_like"/>
    <property type="match status" value="1"/>
</dbReference>
<dbReference type="EMBL" id="JAEKFT010000021">
    <property type="protein sequence ID" value="MBT0962858.1"/>
    <property type="molecule type" value="Genomic_DNA"/>
</dbReference>
<evidence type="ECO:0000313" key="4">
    <source>
        <dbReference type="Proteomes" id="UP000694660"/>
    </source>
</evidence>
<evidence type="ECO:0000256" key="1">
    <source>
        <dbReference type="ARBA" id="ARBA00006420"/>
    </source>
</evidence>
<dbReference type="SUPFAM" id="SSF82649">
    <property type="entry name" value="SufE/NifU"/>
    <property type="match status" value="1"/>
</dbReference>
<keyword evidence="4" id="KW-1185">Reference proteome</keyword>
<dbReference type="FunFam" id="3.90.1010.10:FF:000002">
    <property type="entry name" value="Iron-sulfur cluster assembly scaffold protein NifU"/>
    <property type="match status" value="1"/>
</dbReference>
<sequence length="150" mass="16738">MNTMDGNLRELYQEVIFDHNRQPRNFHDMPEADRHADGHNPLCGDQLTVYLRVKDDMIEDVSFVGHGCAISTASASLMTEAVKGKTVAEVEALFKDFHALLTDIPPERDFGKLAVLTGVREFPARVKCATLAWHTLHNALIGEHTPAQTE</sequence>
<dbReference type="InterPro" id="IPR002871">
    <property type="entry name" value="NIF_FeS_clus_asmbl_NifU_N"/>
</dbReference>
<dbReference type="GO" id="GO:0051536">
    <property type="term" value="F:iron-sulfur cluster binding"/>
    <property type="evidence" value="ECO:0007669"/>
    <property type="project" value="InterPro"/>
</dbReference>
<proteinExistence type="inferred from homology"/>
<dbReference type="PANTHER" id="PTHR10093">
    <property type="entry name" value="IRON-SULFUR CLUSTER ASSEMBLY ENZYME NIFU HOMOLOG"/>
    <property type="match status" value="1"/>
</dbReference>
<dbReference type="GO" id="GO:0016226">
    <property type="term" value="P:iron-sulfur cluster assembly"/>
    <property type="evidence" value="ECO:0007669"/>
    <property type="project" value="InterPro"/>
</dbReference>
<feature type="domain" description="NIF system FeS cluster assembly NifU N-terminal" evidence="2">
    <location>
        <begin position="12"/>
        <end position="128"/>
    </location>
</feature>
<comment type="similarity">
    <text evidence="1">Belongs to the NifU family.</text>
</comment>
<accession>A0A944H8Z7</accession>
<protein>
    <submittedName>
        <fullName evidence="3">SUF system NifU family Fe-S cluster assembly protein</fullName>
    </submittedName>
</protein>
<evidence type="ECO:0000313" key="3">
    <source>
        <dbReference type="EMBL" id="MBT0962858.1"/>
    </source>
</evidence>
<dbReference type="AlphaFoldDB" id="A0A944H8Z7"/>
<dbReference type="Proteomes" id="UP000694660">
    <property type="component" value="Unassembled WGS sequence"/>
</dbReference>
<comment type="caution">
    <text evidence="3">The sequence shown here is derived from an EMBL/GenBank/DDBJ whole genome shotgun (WGS) entry which is preliminary data.</text>
</comment>
<dbReference type="GO" id="GO:0005506">
    <property type="term" value="F:iron ion binding"/>
    <property type="evidence" value="ECO:0007669"/>
    <property type="project" value="InterPro"/>
</dbReference>
<dbReference type="NCBIfam" id="TIGR01994">
    <property type="entry name" value="SUF_scaf_2"/>
    <property type="match status" value="1"/>
</dbReference>
<gene>
    <name evidence="3" type="ORF">I8J34_16880</name>
</gene>
<organism evidence="3 4">
    <name type="scientific">Denitromonas iodatirespirans</name>
    <dbReference type="NCBI Taxonomy" id="2795389"/>
    <lineage>
        <taxon>Bacteria</taxon>
        <taxon>Pseudomonadati</taxon>
        <taxon>Pseudomonadota</taxon>
        <taxon>Betaproteobacteria</taxon>
        <taxon>Rhodocyclales</taxon>
        <taxon>Zoogloeaceae</taxon>
        <taxon>Denitromonas</taxon>
    </lineage>
</organism>
<name>A0A944H8Z7_DENI1</name>
<dbReference type="RefSeq" id="WP_214362809.1">
    <property type="nucleotide sequence ID" value="NZ_JAEKFT010000021.1"/>
</dbReference>
<evidence type="ECO:0000259" key="2">
    <source>
        <dbReference type="Pfam" id="PF01592"/>
    </source>
</evidence>
<dbReference type="Pfam" id="PF01592">
    <property type="entry name" value="NifU_N"/>
    <property type="match status" value="1"/>
</dbReference>
<dbReference type="Gene3D" id="3.90.1010.10">
    <property type="match status" value="1"/>
</dbReference>
<reference evidence="4" key="1">
    <citation type="journal article" date="2022" name="ISME J.">
        <title>Genetic and phylogenetic analysis of dissimilatory iodate-reducing bacteria identifies potential niches across the world's oceans.</title>
        <authorList>
            <person name="Reyes-Umana V."/>
            <person name="Henning Z."/>
            <person name="Lee K."/>
            <person name="Barnum T.P."/>
            <person name="Coates J.D."/>
        </authorList>
    </citation>
    <scope>NUCLEOTIDE SEQUENCE [LARGE SCALE GENOMIC DNA]</scope>
    <source>
        <strain evidence="4">IR12</strain>
    </source>
</reference>